<keyword evidence="13 15" id="KW-0234">DNA repair</keyword>
<dbReference type="NCBIfam" id="NF002677">
    <property type="entry name" value="PRK02406.1"/>
    <property type="match status" value="1"/>
</dbReference>
<keyword evidence="11 15" id="KW-0239">DNA-directed DNA polymerase</keyword>
<dbReference type="HAMAP" id="MF_01113">
    <property type="entry name" value="DNApol_IV"/>
    <property type="match status" value="1"/>
</dbReference>
<evidence type="ECO:0000256" key="7">
    <source>
        <dbReference type="ARBA" id="ARBA00022705"/>
    </source>
</evidence>
<dbReference type="GO" id="GO:0006281">
    <property type="term" value="P:DNA repair"/>
    <property type="evidence" value="ECO:0007669"/>
    <property type="project" value="UniProtKB-UniRule"/>
</dbReference>
<comment type="cofactor">
    <cofactor evidence="15">
        <name>Mg(2+)</name>
        <dbReference type="ChEBI" id="CHEBI:18420"/>
    </cofactor>
    <text evidence="15">Binds 2 magnesium ions per subunit.</text>
</comment>
<dbReference type="InterPro" id="IPR017961">
    <property type="entry name" value="DNA_pol_Y-fam_little_finger"/>
</dbReference>
<evidence type="ECO:0000313" key="17">
    <source>
        <dbReference type="EMBL" id="RAJ01402.1"/>
    </source>
</evidence>
<feature type="binding site" evidence="15">
    <location>
        <position position="19"/>
    </location>
    <ligand>
        <name>Mg(2+)</name>
        <dbReference type="ChEBI" id="CHEBI:18420"/>
    </ligand>
</feature>
<sequence length="361" mass="39990">MGELTVYPYSGMRKIIHIDMDCFYAAVEMRDNPALRDVPLAIGGSSDRRGVISTCNYVARRFGVRSAMPSGLAKKLCPPLVLIPGRMAVYKETSRQLRAIFLRYTELVEPLSLDEAYLDVTDSNCCGGSATLMAAEIRQAIVTELGLTASAGVAPNKFLAKLASEQRKPDGLFVIRPEEVDEFVRQLPLAKLPGIGRKTAERLESQGLYSCEDARVLSSDELIARFGKLGEMLTGRIWGRDDQPVQAQRIRKTIGVETTLASDVLDEAACWQVLSQLIPELERRFAAGYAREQLMGQGIKLKFADFQQTTVYRRGGYQPELFHDLLHEGLLRAQGKPIRLLGLVVGLPRNGEVNQLSLDFA</sequence>
<keyword evidence="5 15" id="KW-0808">Transferase</keyword>
<organism evidence="17 18">
    <name type="scientific">Aeromonas salmonicida</name>
    <dbReference type="NCBI Taxonomy" id="645"/>
    <lineage>
        <taxon>Bacteria</taxon>
        <taxon>Pseudomonadati</taxon>
        <taxon>Pseudomonadota</taxon>
        <taxon>Gammaproteobacteria</taxon>
        <taxon>Aeromonadales</taxon>
        <taxon>Aeromonadaceae</taxon>
        <taxon>Aeromonas</taxon>
    </lineage>
</organism>
<name>A0AAX1PF75_AERSA</name>
<evidence type="ECO:0000256" key="11">
    <source>
        <dbReference type="ARBA" id="ARBA00022932"/>
    </source>
</evidence>
<evidence type="ECO:0000256" key="3">
    <source>
        <dbReference type="ARBA" id="ARBA00022457"/>
    </source>
</evidence>
<dbReference type="InterPro" id="IPR036775">
    <property type="entry name" value="DNA_pol_Y-fam_lit_finger_sf"/>
</dbReference>
<dbReference type="InterPro" id="IPR043128">
    <property type="entry name" value="Rev_trsase/Diguanyl_cyclase"/>
</dbReference>
<dbReference type="GO" id="GO:0003887">
    <property type="term" value="F:DNA-directed DNA polymerase activity"/>
    <property type="evidence" value="ECO:0007669"/>
    <property type="project" value="UniProtKB-UniRule"/>
</dbReference>
<evidence type="ECO:0000259" key="16">
    <source>
        <dbReference type="PROSITE" id="PS50173"/>
    </source>
</evidence>
<evidence type="ECO:0000256" key="4">
    <source>
        <dbReference type="ARBA" id="ARBA00022490"/>
    </source>
</evidence>
<keyword evidence="6 15" id="KW-0548">Nucleotidyltransferase</keyword>
<dbReference type="Gene3D" id="3.30.70.270">
    <property type="match status" value="1"/>
</dbReference>
<dbReference type="InterPro" id="IPR024728">
    <property type="entry name" value="PolY_HhH_motif"/>
</dbReference>
<dbReference type="Gene3D" id="1.10.150.20">
    <property type="entry name" value="5' to 3' exonuclease, C-terminal subdomain"/>
    <property type="match status" value="1"/>
</dbReference>
<comment type="subcellular location">
    <subcellularLocation>
        <location evidence="1 15">Cytoplasm</location>
    </subcellularLocation>
</comment>
<dbReference type="Pfam" id="PF11798">
    <property type="entry name" value="IMS_HHH"/>
    <property type="match status" value="1"/>
</dbReference>
<feature type="active site" evidence="15">
    <location>
        <position position="115"/>
    </location>
</feature>
<evidence type="ECO:0000256" key="10">
    <source>
        <dbReference type="ARBA" id="ARBA00022842"/>
    </source>
</evidence>
<dbReference type="GO" id="GO:0003684">
    <property type="term" value="F:damaged DNA binding"/>
    <property type="evidence" value="ECO:0007669"/>
    <property type="project" value="InterPro"/>
</dbReference>
<dbReference type="InterPro" id="IPR050116">
    <property type="entry name" value="DNA_polymerase-Y"/>
</dbReference>
<dbReference type="FunFam" id="3.40.1170.60:FF:000001">
    <property type="entry name" value="DNA polymerase IV"/>
    <property type="match status" value="1"/>
</dbReference>
<keyword evidence="8 15" id="KW-0479">Metal-binding</keyword>
<evidence type="ECO:0000256" key="12">
    <source>
        <dbReference type="ARBA" id="ARBA00023125"/>
    </source>
</evidence>
<reference evidence="17 18" key="1">
    <citation type="submission" date="2018-06" db="EMBL/GenBank/DDBJ databases">
        <title>Freshwater and sediment microbial communities from various areas in North America, analyzing microbe dynamics in response to fracking.</title>
        <authorList>
            <person name="Lamendella R."/>
        </authorList>
    </citation>
    <scope>NUCLEOTIDE SEQUENCE [LARGE SCALE GENOMIC DNA]</scope>
    <source>
        <strain evidence="17 18">17</strain>
    </source>
</reference>
<dbReference type="Proteomes" id="UP000249422">
    <property type="component" value="Unassembled WGS sequence"/>
</dbReference>
<dbReference type="EMBL" id="QLLM01000017">
    <property type="protein sequence ID" value="RAJ01402.1"/>
    <property type="molecule type" value="Genomic_DNA"/>
</dbReference>
<dbReference type="Gene3D" id="3.30.1490.100">
    <property type="entry name" value="DNA polymerase, Y-family, little finger domain"/>
    <property type="match status" value="1"/>
</dbReference>
<comment type="catalytic activity">
    <reaction evidence="14 15">
        <text>DNA(n) + a 2'-deoxyribonucleoside 5'-triphosphate = DNA(n+1) + diphosphate</text>
        <dbReference type="Rhea" id="RHEA:22508"/>
        <dbReference type="Rhea" id="RHEA-COMP:17339"/>
        <dbReference type="Rhea" id="RHEA-COMP:17340"/>
        <dbReference type="ChEBI" id="CHEBI:33019"/>
        <dbReference type="ChEBI" id="CHEBI:61560"/>
        <dbReference type="ChEBI" id="CHEBI:173112"/>
        <dbReference type="EC" id="2.7.7.7"/>
    </reaction>
</comment>
<evidence type="ECO:0000256" key="13">
    <source>
        <dbReference type="ARBA" id="ARBA00023204"/>
    </source>
</evidence>
<dbReference type="InterPro" id="IPR043502">
    <property type="entry name" value="DNA/RNA_pol_sf"/>
</dbReference>
<comment type="caution">
    <text evidence="17">The sequence shown here is derived from an EMBL/GenBank/DDBJ whole genome shotgun (WGS) entry which is preliminary data.</text>
</comment>
<dbReference type="PANTHER" id="PTHR11076">
    <property type="entry name" value="DNA REPAIR POLYMERASE UMUC / TRANSFERASE FAMILY MEMBER"/>
    <property type="match status" value="1"/>
</dbReference>
<keyword evidence="12 15" id="KW-0238">DNA-binding</keyword>
<evidence type="ECO:0000256" key="15">
    <source>
        <dbReference type="HAMAP-Rule" id="MF_01113"/>
    </source>
</evidence>
<proteinExistence type="inferred from homology"/>
<dbReference type="Pfam" id="PF11799">
    <property type="entry name" value="IMS_C"/>
    <property type="match status" value="1"/>
</dbReference>
<evidence type="ECO:0000256" key="1">
    <source>
        <dbReference type="ARBA" id="ARBA00004496"/>
    </source>
</evidence>
<dbReference type="SUPFAM" id="SSF100879">
    <property type="entry name" value="Lesion bypass DNA polymerase (Y-family), little finger domain"/>
    <property type="match status" value="1"/>
</dbReference>
<keyword evidence="4 15" id="KW-0963">Cytoplasm</keyword>
<dbReference type="GO" id="GO:0000287">
    <property type="term" value="F:magnesium ion binding"/>
    <property type="evidence" value="ECO:0007669"/>
    <property type="project" value="UniProtKB-UniRule"/>
</dbReference>
<evidence type="ECO:0000256" key="5">
    <source>
        <dbReference type="ARBA" id="ARBA00022679"/>
    </source>
</evidence>
<keyword evidence="10 15" id="KW-0460">Magnesium</keyword>
<feature type="site" description="Substrate discrimination" evidence="15">
    <location>
        <position position="24"/>
    </location>
</feature>
<dbReference type="GO" id="GO:0009432">
    <property type="term" value="P:SOS response"/>
    <property type="evidence" value="ECO:0007669"/>
    <property type="project" value="TreeGrafter"/>
</dbReference>
<dbReference type="CDD" id="cd03586">
    <property type="entry name" value="PolY_Pol_IV_kappa"/>
    <property type="match status" value="1"/>
</dbReference>
<evidence type="ECO:0000256" key="14">
    <source>
        <dbReference type="ARBA" id="ARBA00049244"/>
    </source>
</evidence>
<comment type="function">
    <text evidence="15">Poorly processive, error-prone DNA polymerase involved in untargeted mutagenesis. Copies undamaged DNA at stalled replication forks, which arise in vivo from mismatched or misaligned primer ends. These misaligned primers can be extended by PolIV. Exhibits no 3'-5' exonuclease (proofreading) activity. May be involved in translesional synthesis, in conjunction with the beta clamp from PolIII.</text>
</comment>
<dbReference type="EC" id="2.7.7.7" evidence="15"/>
<accession>A0AAX1PF75</accession>
<evidence type="ECO:0000313" key="18">
    <source>
        <dbReference type="Proteomes" id="UP000249422"/>
    </source>
</evidence>
<comment type="similarity">
    <text evidence="2 15">Belongs to the DNA polymerase type-Y family.</text>
</comment>
<protein>
    <recommendedName>
        <fullName evidence="15">DNA polymerase IV</fullName>
        <shortName evidence="15">Pol IV</shortName>
        <ecNumber evidence="15">2.7.7.7</ecNumber>
    </recommendedName>
</protein>
<evidence type="ECO:0000256" key="9">
    <source>
        <dbReference type="ARBA" id="ARBA00022763"/>
    </source>
</evidence>
<evidence type="ECO:0000256" key="8">
    <source>
        <dbReference type="ARBA" id="ARBA00022723"/>
    </source>
</evidence>
<evidence type="ECO:0000256" key="6">
    <source>
        <dbReference type="ARBA" id="ARBA00022695"/>
    </source>
</evidence>
<dbReference type="PANTHER" id="PTHR11076:SF33">
    <property type="entry name" value="DNA POLYMERASE KAPPA"/>
    <property type="match status" value="1"/>
</dbReference>
<dbReference type="InterPro" id="IPR022880">
    <property type="entry name" value="DNApol_IV"/>
</dbReference>
<dbReference type="GO" id="GO:0006261">
    <property type="term" value="P:DNA-templated DNA replication"/>
    <property type="evidence" value="ECO:0007669"/>
    <property type="project" value="UniProtKB-UniRule"/>
</dbReference>
<keyword evidence="3 15" id="KW-0515">Mutator protein</keyword>
<feature type="domain" description="UmuC" evidence="16">
    <location>
        <begin position="15"/>
        <end position="196"/>
    </location>
</feature>
<dbReference type="Gene3D" id="3.40.1170.60">
    <property type="match status" value="1"/>
</dbReference>
<dbReference type="InterPro" id="IPR001126">
    <property type="entry name" value="UmuC"/>
</dbReference>
<dbReference type="GO" id="GO:0042276">
    <property type="term" value="P:error-prone translesion synthesis"/>
    <property type="evidence" value="ECO:0007669"/>
    <property type="project" value="TreeGrafter"/>
</dbReference>
<dbReference type="SUPFAM" id="SSF56672">
    <property type="entry name" value="DNA/RNA polymerases"/>
    <property type="match status" value="1"/>
</dbReference>
<gene>
    <name evidence="15" type="primary">dinB</name>
    <name evidence="17" type="ORF">DEU50_11731</name>
</gene>
<evidence type="ECO:0000256" key="2">
    <source>
        <dbReference type="ARBA" id="ARBA00010945"/>
    </source>
</evidence>
<feature type="binding site" evidence="15">
    <location>
        <position position="114"/>
    </location>
    <ligand>
        <name>Mg(2+)</name>
        <dbReference type="ChEBI" id="CHEBI:18420"/>
    </ligand>
</feature>
<keyword evidence="7 15" id="KW-0235">DNA replication</keyword>
<comment type="subunit">
    <text evidence="15">Monomer.</text>
</comment>
<dbReference type="Pfam" id="PF00817">
    <property type="entry name" value="IMS"/>
    <property type="match status" value="1"/>
</dbReference>
<keyword evidence="9 15" id="KW-0227">DNA damage</keyword>
<dbReference type="GO" id="GO:0005829">
    <property type="term" value="C:cytosol"/>
    <property type="evidence" value="ECO:0007669"/>
    <property type="project" value="TreeGrafter"/>
</dbReference>
<dbReference type="PROSITE" id="PS50173">
    <property type="entry name" value="UMUC"/>
    <property type="match status" value="1"/>
</dbReference>
<dbReference type="AlphaFoldDB" id="A0AAX1PF75"/>